<feature type="transmembrane region" description="Helical" evidence="1">
    <location>
        <begin position="109"/>
        <end position="130"/>
    </location>
</feature>
<feature type="transmembrane region" description="Helical" evidence="1">
    <location>
        <begin position="180"/>
        <end position="198"/>
    </location>
</feature>
<comment type="caution">
    <text evidence="2">The sequence shown here is derived from an EMBL/GenBank/DDBJ whole genome shotgun (WGS) entry which is preliminary data.</text>
</comment>
<dbReference type="RefSeq" id="WP_200176167.1">
    <property type="nucleotide sequence ID" value="NZ_BAABKQ010000002.1"/>
</dbReference>
<keyword evidence="1" id="KW-0472">Membrane</keyword>
<evidence type="ECO:0000313" key="3">
    <source>
        <dbReference type="Proteomes" id="UP001500839"/>
    </source>
</evidence>
<protein>
    <recommendedName>
        <fullName evidence="4">Phosphatase PAP2 family protein</fullName>
    </recommendedName>
</protein>
<accession>A0ABP9D2Z3</accession>
<sequence>MGDAQGTVSTAETSGWARIVTNVGAPWVLNAVVPVVFGAVRGDLWWSLFVSVMAGILPILMIVAMMARRSVGDVHVTNRDERTAVLGGIIALAVAALVIELAASAPTWIVAMTVAGVATIGLIGAITVLARWKISVHTAVAGAWIVLGVGFISPWALLAVPLAVLIGWSRLVLRDHTLNQALAGFALGAGVSWLALLLA</sequence>
<evidence type="ECO:0008006" key="4">
    <source>
        <dbReference type="Google" id="ProtNLM"/>
    </source>
</evidence>
<name>A0ABP9D2Z3_9ACTN</name>
<feature type="transmembrane region" description="Helical" evidence="1">
    <location>
        <begin position="142"/>
        <end position="168"/>
    </location>
</feature>
<dbReference type="Proteomes" id="UP001500839">
    <property type="component" value="Unassembled WGS sequence"/>
</dbReference>
<feature type="transmembrane region" description="Helical" evidence="1">
    <location>
        <begin position="44"/>
        <end position="63"/>
    </location>
</feature>
<reference evidence="3" key="1">
    <citation type="journal article" date="2019" name="Int. J. Syst. Evol. Microbiol.">
        <title>The Global Catalogue of Microorganisms (GCM) 10K type strain sequencing project: providing services to taxonomists for standard genome sequencing and annotation.</title>
        <authorList>
            <consortium name="The Broad Institute Genomics Platform"/>
            <consortium name="The Broad Institute Genome Sequencing Center for Infectious Disease"/>
            <person name="Wu L."/>
            <person name="Ma J."/>
        </authorList>
    </citation>
    <scope>NUCLEOTIDE SEQUENCE [LARGE SCALE GENOMIC DNA]</scope>
    <source>
        <strain evidence="3">JCM 18542</strain>
    </source>
</reference>
<keyword evidence="1" id="KW-1133">Transmembrane helix</keyword>
<evidence type="ECO:0000313" key="2">
    <source>
        <dbReference type="EMBL" id="GAA4825308.1"/>
    </source>
</evidence>
<proteinExistence type="predicted"/>
<evidence type="ECO:0000256" key="1">
    <source>
        <dbReference type="SAM" id="Phobius"/>
    </source>
</evidence>
<gene>
    <name evidence="2" type="ORF">GCM10023353_38010</name>
</gene>
<keyword evidence="3" id="KW-1185">Reference proteome</keyword>
<keyword evidence="1" id="KW-0812">Transmembrane</keyword>
<feature type="transmembrane region" description="Helical" evidence="1">
    <location>
        <begin position="84"/>
        <end position="103"/>
    </location>
</feature>
<dbReference type="Gene3D" id="1.20.144.10">
    <property type="entry name" value="Phosphatidic acid phosphatase type 2/haloperoxidase"/>
    <property type="match status" value="1"/>
</dbReference>
<organism evidence="2 3">
    <name type="scientific">Tomitella cavernea</name>
    <dbReference type="NCBI Taxonomy" id="1387982"/>
    <lineage>
        <taxon>Bacteria</taxon>
        <taxon>Bacillati</taxon>
        <taxon>Actinomycetota</taxon>
        <taxon>Actinomycetes</taxon>
        <taxon>Mycobacteriales</taxon>
        <taxon>Tomitella</taxon>
    </lineage>
</organism>
<dbReference type="EMBL" id="BAABKQ010000002">
    <property type="protein sequence ID" value="GAA4825308.1"/>
    <property type="molecule type" value="Genomic_DNA"/>
</dbReference>